<comment type="similarity">
    <text evidence="1 4">Belongs to the 5-formyltetrahydrofolate cyclo-ligase family.</text>
</comment>
<dbReference type="GO" id="GO:0046872">
    <property type="term" value="F:metal ion binding"/>
    <property type="evidence" value="ECO:0007669"/>
    <property type="project" value="UniProtKB-KW"/>
</dbReference>
<dbReference type="PANTHER" id="PTHR23407:SF1">
    <property type="entry name" value="5-FORMYLTETRAHYDROFOLATE CYCLO-LIGASE"/>
    <property type="match status" value="1"/>
</dbReference>
<dbReference type="AlphaFoldDB" id="A0A2Z4FIL4"/>
<dbReference type="GO" id="GO:0005524">
    <property type="term" value="F:ATP binding"/>
    <property type="evidence" value="ECO:0007669"/>
    <property type="project" value="UniProtKB-KW"/>
</dbReference>
<dbReference type="InterPro" id="IPR037171">
    <property type="entry name" value="NagB/RpiA_transferase-like"/>
</dbReference>
<dbReference type="Pfam" id="PF01812">
    <property type="entry name" value="5-FTHF_cyc-lig"/>
    <property type="match status" value="1"/>
</dbReference>
<dbReference type="PIRSF" id="PIRSF006806">
    <property type="entry name" value="FTHF_cligase"/>
    <property type="match status" value="1"/>
</dbReference>
<sequence>MWEQYPQRPCVVYMGRLMAGQLASTTEKKALRAAYLTRRDAQNADECRQRSAKICQRLGEVEPIQAAHSIAGYAAMRNEADLSAYLRARLASDIWLYFPRVADGNTLDFVRVKRLDTLVPGAFDILEPVGPPTPKSEIDVFLIPGVAFDRQGGRLGFGGGFYDRALESIKKLPDSTRASAPLLVGICYQWQLVDGKIPVESYDITMDMIVTEEQLIMCSDARFIPPGS</sequence>
<dbReference type="Gene3D" id="3.40.50.10420">
    <property type="entry name" value="NagB/RpiA/CoA transferase-like"/>
    <property type="match status" value="1"/>
</dbReference>
<dbReference type="InterPro" id="IPR024185">
    <property type="entry name" value="FTHF_cligase-like_sf"/>
</dbReference>
<evidence type="ECO:0000313" key="6">
    <source>
        <dbReference type="Proteomes" id="UP000249799"/>
    </source>
</evidence>
<keyword evidence="4" id="KW-0460">Magnesium</keyword>
<keyword evidence="5" id="KW-0436">Ligase</keyword>
<dbReference type="PANTHER" id="PTHR23407">
    <property type="entry name" value="ATPASE INHIBITOR/5-FORMYLTETRAHYDROFOLATE CYCLO-LIGASE"/>
    <property type="match status" value="1"/>
</dbReference>
<comment type="catalytic activity">
    <reaction evidence="4">
        <text>(6S)-5-formyl-5,6,7,8-tetrahydrofolate + ATP = (6R)-5,10-methenyltetrahydrofolate + ADP + phosphate</text>
        <dbReference type="Rhea" id="RHEA:10488"/>
        <dbReference type="ChEBI" id="CHEBI:30616"/>
        <dbReference type="ChEBI" id="CHEBI:43474"/>
        <dbReference type="ChEBI" id="CHEBI:57455"/>
        <dbReference type="ChEBI" id="CHEBI:57457"/>
        <dbReference type="ChEBI" id="CHEBI:456216"/>
        <dbReference type="EC" id="6.3.3.2"/>
    </reaction>
</comment>
<name>A0A2Z4FIL4_9DELT</name>
<keyword evidence="2 4" id="KW-0547">Nucleotide-binding</keyword>
<keyword evidence="4" id="KW-0479">Metal-binding</keyword>
<dbReference type="OrthoDB" id="9801938at2"/>
<evidence type="ECO:0000256" key="4">
    <source>
        <dbReference type="RuleBase" id="RU361279"/>
    </source>
</evidence>
<evidence type="ECO:0000256" key="1">
    <source>
        <dbReference type="ARBA" id="ARBA00010638"/>
    </source>
</evidence>
<proteinExistence type="inferred from homology"/>
<dbReference type="GO" id="GO:0035999">
    <property type="term" value="P:tetrahydrofolate interconversion"/>
    <property type="evidence" value="ECO:0007669"/>
    <property type="project" value="TreeGrafter"/>
</dbReference>
<evidence type="ECO:0000313" key="5">
    <source>
        <dbReference type="EMBL" id="AWV88526.1"/>
    </source>
</evidence>
<dbReference type="Proteomes" id="UP000249799">
    <property type="component" value="Chromosome"/>
</dbReference>
<dbReference type="InterPro" id="IPR002698">
    <property type="entry name" value="FTHF_cligase"/>
</dbReference>
<dbReference type="SUPFAM" id="SSF100950">
    <property type="entry name" value="NagB/RpiA/CoA transferase-like"/>
    <property type="match status" value="1"/>
</dbReference>
<evidence type="ECO:0000256" key="2">
    <source>
        <dbReference type="ARBA" id="ARBA00022741"/>
    </source>
</evidence>
<dbReference type="EMBL" id="CP030032">
    <property type="protein sequence ID" value="AWV88526.1"/>
    <property type="molecule type" value="Genomic_DNA"/>
</dbReference>
<gene>
    <name evidence="5" type="ORF">DN745_03880</name>
</gene>
<organism evidence="5 6">
    <name type="scientific">Bradymonas sediminis</name>
    <dbReference type="NCBI Taxonomy" id="1548548"/>
    <lineage>
        <taxon>Bacteria</taxon>
        <taxon>Deltaproteobacteria</taxon>
        <taxon>Bradymonadales</taxon>
        <taxon>Bradymonadaceae</taxon>
        <taxon>Bradymonas</taxon>
    </lineage>
</organism>
<reference evidence="5 6" key="1">
    <citation type="submission" date="2018-06" db="EMBL/GenBank/DDBJ databases">
        <title>Lujinxingia sediminis gen. nov. sp. nov., a new facultative anaerobic member of the class Deltaproteobacteria, and proposal of Lujinxingaceae fam. nov.</title>
        <authorList>
            <person name="Guo L.-Y."/>
            <person name="Li C.-M."/>
            <person name="Wang S."/>
            <person name="Du Z.-J."/>
        </authorList>
    </citation>
    <scope>NUCLEOTIDE SEQUENCE [LARGE SCALE GENOMIC DNA]</scope>
    <source>
        <strain evidence="5 6">FA350</strain>
    </source>
</reference>
<dbReference type="EC" id="6.3.3.2" evidence="4"/>
<dbReference type="GO" id="GO:0030272">
    <property type="term" value="F:5-formyltetrahydrofolate cyclo-ligase activity"/>
    <property type="evidence" value="ECO:0007669"/>
    <property type="project" value="UniProtKB-EC"/>
</dbReference>
<dbReference type="NCBIfam" id="TIGR02727">
    <property type="entry name" value="MTHFS_bact"/>
    <property type="match status" value="1"/>
</dbReference>
<dbReference type="GO" id="GO:0009396">
    <property type="term" value="P:folic acid-containing compound biosynthetic process"/>
    <property type="evidence" value="ECO:0007669"/>
    <property type="project" value="TreeGrafter"/>
</dbReference>
<dbReference type="KEGG" id="bsed:DN745_03880"/>
<evidence type="ECO:0000256" key="3">
    <source>
        <dbReference type="ARBA" id="ARBA00022840"/>
    </source>
</evidence>
<keyword evidence="6" id="KW-1185">Reference proteome</keyword>
<accession>A0A2Z4FIL4</accession>
<comment type="cofactor">
    <cofactor evidence="4">
        <name>Mg(2+)</name>
        <dbReference type="ChEBI" id="CHEBI:18420"/>
    </cofactor>
</comment>
<protein>
    <recommendedName>
        <fullName evidence="4">5-formyltetrahydrofolate cyclo-ligase</fullName>
        <ecNumber evidence="4">6.3.3.2</ecNumber>
    </recommendedName>
</protein>
<keyword evidence="3 4" id="KW-0067">ATP-binding</keyword>